<feature type="non-terminal residue" evidence="3">
    <location>
        <position position="1"/>
    </location>
</feature>
<name>A0A381SJ19_9ZZZZ</name>
<dbReference type="InterPro" id="IPR013783">
    <property type="entry name" value="Ig-like_fold"/>
</dbReference>
<dbReference type="PROSITE" id="PS50825">
    <property type="entry name" value="HYR"/>
    <property type="match status" value="1"/>
</dbReference>
<feature type="non-terminal residue" evidence="3">
    <location>
        <position position="620"/>
    </location>
</feature>
<dbReference type="Pfam" id="PF02494">
    <property type="entry name" value="HYR"/>
    <property type="match status" value="1"/>
</dbReference>
<evidence type="ECO:0000259" key="2">
    <source>
        <dbReference type="PROSITE" id="PS50825"/>
    </source>
</evidence>
<proteinExistence type="predicted"/>
<keyword evidence="1" id="KW-0677">Repeat</keyword>
<accession>A0A381SJ19</accession>
<dbReference type="AlphaFoldDB" id="A0A381SJ19"/>
<organism evidence="3">
    <name type="scientific">marine metagenome</name>
    <dbReference type="NCBI Taxonomy" id="408172"/>
    <lineage>
        <taxon>unclassified sequences</taxon>
        <taxon>metagenomes</taxon>
        <taxon>ecological metagenomes</taxon>
    </lineage>
</organism>
<feature type="domain" description="HYR" evidence="2">
    <location>
        <begin position="356"/>
        <end position="440"/>
    </location>
</feature>
<sequence length="620" mass="61481">VTYFSDFLQRVRAVIGISLFLASFVLANADSQDLTTAPLSFSVDAGSTGLEVTVSYDTTPTGLQTTGAGISVFYDSSKLTFVSLAETYDEDLTQATRTPDSVVADSANLDDNSATDKRAIIAYTSFTGAWPDEDDSDRPLELFKVTFDAASASWAGETPINFVITSGAAGYTATDPTVTVEFLPDQVLPEVTAPAAISVEAEGSTGTAATNTTIAAFLAGATASDNIDGDVSANVTTDAPATFAVGETTVTFTILDSSSNSATATATVTVVDTTGPIVSAPAAITVAATDASGTAATDTSIASYLTSGTALDLVNGEVAVTTNAPTVFPLGSTTVTFSASDSTGNGGSATSTVTVSDQTAPSITATAITIEATTSAGAGLTAANITAATTATDNVDGTDVTVTSDAAASLTLDVATTVTYTATDSAGNAGTASATVTVEDTTAPVITVAERAVVTLDVAAVVPATNTIISDYLASATATDLVDGSVTVTNDATADSYNVGTVAVTFTATDAHGNTATTSGSIVVDVGATITIPASIVVVSADGSALDATQPLIAAYFSGVSATDVEDGAVDVTNDAPATFAVGVTTITFSATNSRDKTTTLTGTITVVAPASDADTDGDG</sequence>
<dbReference type="InterPro" id="IPR003410">
    <property type="entry name" value="HYR_dom"/>
</dbReference>
<protein>
    <recommendedName>
        <fullName evidence="2">HYR domain-containing protein</fullName>
    </recommendedName>
</protein>
<gene>
    <name evidence="3" type="ORF">METZ01_LOCUS54107</name>
</gene>
<dbReference type="EMBL" id="UINC01002884">
    <property type="protein sequence ID" value="SVA01253.1"/>
    <property type="molecule type" value="Genomic_DNA"/>
</dbReference>
<dbReference type="PANTHER" id="PTHR24273:SF32">
    <property type="entry name" value="HYALIN"/>
    <property type="match status" value="1"/>
</dbReference>
<evidence type="ECO:0000313" key="3">
    <source>
        <dbReference type="EMBL" id="SVA01253.1"/>
    </source>
</evidence>
<reference evidence="3" key="1">
    <citation type="submission" date="2018-05" db="EMBL/GenBank/DDBJ databases">
        <authorList>
            <person name="Lanie J.A."/>
            <person name="Ng W.-L."/>
            <person name="Kazmierczak K.M."/>
            <person name="Andrzejewski T.M."/>
            <person name="Davidsen T.M."/>
            <person name="Wayne K.J."/>
            <person name="Tettelin H."/>
            <person name="Glass J.I."/>
            <person name="Rusch D."/>
            <person name="Podicherti R."/>
            <person name="Tsui H.-C.T."/>
            <person name="Winkler M.E."/>
        </authorList>
    </citation>
    <scope>NUCLEOTIDE SEQUENCE</scope>
</reference>
<dbReference type="PANTHER" id="PTHR24273">
    <property type="entry name" value="FI04643P-RELATED"/>
    <property type="match status" value="1"/>
</dbReference>
<dbReference type="Gene3D" id="2.60.40.10">
    <property type="entry name" value="Immunoglobulins"/>
    <property type="match status" value="2"/>
</dbReference>
<evidence type="ECO:0000256" key="1">
    <source>
        <dbReference type="ARBA" id="ARBA00022737"/>
    </source>
</evidence>